<protein>
    <recommendedName>
        <fullName evidence="2">STING ER exit protein</fullName>
    </recommendedName>
</protein>
<evidence type="ECO:0000313" key="7">
    <source>
        <dbReference type="Proteomes" id="UP000790347"/>
    </source>
</evidence>
<keyword evidence="7" id="KW-1185">Reference proteome</keyword>
<dbReference type="AlphaFoldDB" id="A0A922IF21"/>
<dbReference type="EMBL" id="SDOV01000009">
    <property type="protein sequence ID" value="KAH7636796.1"/>
    <property type="molecule type" value="Genomic_DNA"/>
</dbReference>
<dbReference type="GO" id="GO:0005737">
    <property type="term" value="C:cytoplasm"/>
    <property type="evidence" value="ECO:0007669"/>
    <property type="project" value="GOC"/>
</dbReference>
<accession>A0A922IF21</accession>
<reference evidence="5" key="3">
    <citation type="journal article" date="2021" name="World Allergy Organ. J.">
        <title>Chromosome-level assembly of Dermatophagoides farinae genome and transcriptome reveals two novel allergens Der f 37 and Der f 39.</title>
        <authorList>
            <person name="Chen J."/>
            <person name="Cai Z."/>
            <person name="Fan D."/>
            <person name="Hu J."/>
            <person name="Hou Y."/>
            <person name="He Y."/>
            <person name="Zhang Z."/>
            <person name="Zhao Z."/>
            <person name="Gao P."/>
            <person name="Hu W."/>
            <person name="Sun J."/>
            <person name="Li J."/>
            <person name="Ji K."/>
        </authorList>
    </citation>
    <scope>NUCLEOTIDE SEQUENCE</scope>
    <source>
        <strain evidence="5">JKM2019</strain>
    </source>
</reference>
<sequence length="258" mass="29875">MPKVVSRSILCTDAQNHQHEINNYDTNLLVYDCICGQMCLIINQPLETLPLRKRDESRILDQQKEFIYKFYALDATDEDLIQISYKDHFERRFFRRCPRCHLAVGYQQEISQQTQLASKMIVFLMRGSLLERSKVASSGSSNHNHRHHQNQRKSTSSSSNEQNKIFITKKEMGKFSSVTVSTVDEEEEEIEAREIADSYAANARIIERQLERKRMLNKPNTDVSATTTTTTILPEDNSELLPVEMKKPKGTLIDKNFL</sequence>
<evidence type="ECO:0000313" key="6">
    <source>
        <dbReference type="EMBL" id="KAH9528119.1"/>
    </source>
</evidence>
<organism evidence="6 7">
    <name type="scientific">Dermatophagoides farinae</name>
    <name type="common">American house dust mite</name>
    <dbReference type="NCBI Taxonomy" id="6954"/>
    <lineage>
        <taxon>Eukaryota</taxon>
        <taxon>Metazoa</taxon>
        <taxon>Ecdysozoa</taxon>
        <taxon>Arthropoda</taxon>
        <taxon>Chelicerata</taxon>
        <taxon>Arachnida</taxon>
        <taxon>Acari</taxon>
        <taxon>Acariformes</taxon>
        <taxon>Sarcoptiformes</taxon>
        <taxon>Astigmata</taxon>
        <taxon>Psoroptidia</taxon>
        <taxon>Analgoidea</taxon>
        <taxon>Pyroglyphidae</taxon>
        <taxon>Dermatophagoidinae</taxon>
        <taxon>Dermatophagoides</taxon>
    </lineage>
</organism>
<dbReference type="Proteomes" id="UP000828236">
    <property type="component" value="Unassembled WGS sequence"/>
</dbReference>
<name>A0A922IF21_DERFA</name>
<dbReference type="InterPro" id="IPR057965">
    <property type="entry name" value="STEEP1_dom"/>
</dbReference>
<reference evidence="6" key="1">
    <citation type="submission" date="2013-05" db="EMBL/GenBank/DDBJ databases">
        <authorList>
            <person name="Yim A.K.Y."/>
            <person name="Chan T.F."/>
            <person name="Ji K.M."/>
            <person name="Liu X.Y."/>
            <person name="Zhou J.W."/>
            <person name="Li R.Q."/>
            <person name="Yang K.Y."/>
            <person name="Li J."/>
            <person name="Li M."/>
            <person name="Law P.T.W."/>
            <person name="Wu Y.L."/>
            <person name="Cai Z.L."/>
            <person name="Qin H."/>
            <person name="Bao Y."/>
            <person name="Leung R.K.K."/>
            <person name="Ng P.K.S."/>
            <person name="Zou J."/>
            <person name="Zhong X.J."/>
            <person name="Ran P.X."/>
            <person name="Zhong N.S."/>
            <person name="Liu Z.G."/>
            <person name="Tsui S.K.W."/>
        </authorList>
    </citation>
    <scope>NUCLEOTIDE SEQUENCE</scope>
    <source>
        <strain evidence="6">Derf</strain>
        <tissue evidence="6">Whole organism</tissue>
    </source>
</reference>
<comment type="similarity">
    <text evidence="1">Belongs to the STEEP1 family.</text>
</comment>
<dbReference type="PANTHER" id="PTHR46355">
    <property type="entry name" value="UPF0428 PROTEIN CXORF56"/>
    <property type="match status" value="1"/>
</dbReference>
<gene>
    <name evidence="6" type="ORF">DERF_002090</name>
    <name evidence="5" type="ORF">HUG17_7002</name>
</gene>
<feature type="region of interest" description="Disordered" evidence="3">
    <location>
        <begin position="134"/>
        <end position="161"/>
    </location>
</feature>
<evidence type="ECO:0000256" key="2">
    <source>
        <dbReference type="ARBA" id="ARBA00024237"/>
    </source>
</evidence>
<dbReference type="Pfam" id="PF25809">
    <property type="entry name" value="STEEP1"/>
    <property type="match status" value="1"/>
</dbReference>
<proteinExistence type="inferred from homology"/>
<dbReference type="EMBL" id="ASGP02000001">
    <property type="protein sequence ID" value="KAH9528119.1"/>
    <property type="molecule type" value="Genomic_DNA"/>
</dbReference>
<reference evidence="5" key="2">
    <citation type="submission" date="2020-06" db="EMBL/GenBank/DDBJ databases">
        <authorList>
            <person name="Ji K."/>
            <person name="Li J."/>
        </authorList>
    </citation>
    <scope>NUCLEOTIDE SEQUENCE</scope>
    <source>
        <strain evidence="5">JKM2019</strain>
        <tissue evidence="5">Whole body</tissue>
    </source>
</reference>
<reference evidence="6" key="4">
    <citation type="journal article" date="2022" name="Res Sq">
        <title>Comparative Genomics Reveals Insights into the Divergent Evolution of Astigmatic Mites and Household Pest Adaptations.</title>
        <authorList>
            <person name="Xiong Q."/>
            <person name="Wan A.T.-Y."/>
            <person name="Liu X.-Y."/>
            <person name="Fung C.S.-H."/>
            <person name="Xiao X."/>
            <person name="Malainual N."/>
            <person name="Hou J."/>
            <person name="Wang L."/>
            <person name="Wang M."/>
            <person name="Yang K."/>
            <person name="Cui Y."/>
            <person name="Leung E."/>
            <person name="Nong W."/>
            <person name="Shin S.-K."/>
            <person name="Au S."/>
            <person name="Jeong K.Y."/>
            <person name="Chew F.T."/>
            <person name="Hui J."/>
            <person name="Leung T.F."/>
            <person name="Tungtrongchitr A."/>
            <person name="Zhong N."/>
            <person name="Liu Z."/>
            <person name="Tsui S."/>
        </authorList>
    </citation>
    <scope>NUCLEOTIDE SEQUENCE</scope>
    <source>
        <strain evidence="6">Derf</strain>
        <tissue evidence="6">Whole organism</tissue>
    </source>
</reference>
<dbReference type="Proteomes" id="UP000790347">
    <property type="component" value="Unassembled WGS sequence"/>
</dbReference>
<comment type="caution">
    <text evidence="6">The sequence shown here is derived from an EMBL/GenBank/DDBJ whole genome shotgun (WGS) entry which is preliminary data.</text>
</comment>
<dbReference type="PANTHER" id="PTHR46355:SF1">
    <property type="entry name" value="STING ER EXIT PROTEIN"/>
    <property type="match status" value="1"/>
</dbReference>
<dbReference type="GO" id="GO:0006888">
    <property type="term" value="P:endoplasmic reticulum to Golgi vesicle-mediated transport"/>
    <property type="evidence" value="ECO:0007669"/>
    <property type="project" value="TreeGrafter"/>
</dbReference>
<evidence type="ECO:0000313" key="5">
    <source>
        <dbReference type="EMBL" id="KAH7636796.1"/>
    </source>
</evidence>
<evidence type="ECO:0000256" key="3">
    <source>
        <dbReference type="SAM" id="MobiDB-lite"/>
    </source>
</evidence>
<dbReference type="GO" id="GO:0090158">
    <property type="term" value="P:endoplasmic reticulum membrane organization"/>
    <property type="evidence" value="ECO:0007669"/>
    <property type="project" value="TreeGrafter"/>
</dbReference>
<dbReference type="OrthoDB" id="418131at2759"/>
<evidence type="ECO:0000256" key="1">
    <source>
        <dbReference type="ARBA" id="ARBA00024205"/>
    </source>
</evidence>
<dbReference type="InterPro" id="IPR029704">
    <property type="entry name" value="STEEP-like"/>
</dbReference>
<feature type="domain" description="STEEP1" evidence="4">
    <location>
        <begin position="25"/>
        <end position="134"/>
    </location>
</feature>
<evidence type="ECO:0000259" key="4">
    <source>
        <dbReference type="Pfam" id="PF25809"/>
    </source>
</evidence>